<dbReference type="STRING" id="32264.T1KVE4"/>
<dbReference type="Proteomes" id="UP000015104">
    <property type="component" value="Unassembled WGS sequence"/>
</dbReference>
<dbReference type="EMBL" id="CAEY01000612">
    <property type="status" value="NOT_ANNOTATED_CDS"/>
    <property type="molecule type" value="Genomic_DNA"/>
</dbReference>
<dbReference type="eggNOG" id="ENOG502S351">
    <property type="taxonomic scope" value="Eukaryota"/>
</dbReference>
<comment type="similarity">
    <text evidence="2">Belongs to the RNase K family.</text>
</comment>
<accession>T1KVE4</accession>
<reference evidence="7" key="2">
    <citation type="submission" date="2015-06" db="UniProtKB">
        <authorList>
            <consortium name="EnsemblMetazoa"/>
        </authorList>
    </citation>
    <scope>IDENTIFICATION</scope>
</reference>
<evidence type="ECO:0000313" key="8">
    <source>
        <dbReference type="Proteomes" id="UP000015104"/>
    </source>
</evidence>
<feature type="transmembrane region" description="Helical" evidence="6">
    <location>
        <begin position="7"/>
        <end position="30"/>
    </location>
</feature>
<dbReference type="EnsemblMetazoa" id="tetur23g00330.1">
    <property type="protein sequence ID" value="tetur23g00330.1"/>
    <property type="gene ID" value="tetur23g00330"/>
</dbReference>
<keyword evidence="8" id="KW-1185">Reference proteome</keyword>
<dbReference type="OMA" id="SNNCFIA"/>
<evidence type="ECO:0000256" key="4">
    <source>
        <dbReference type="ARBA" id="ARBA00022989"/>
    </source>
</evidence>
<evidence type="ECO:0000256" key="5">
    <source>
        <dbReference type="ARBA" id="ARBA00023136"/>
    </source>
</evidence>
<evidence type="ECO:0000256" key="6">
    <source>
        <dbReference type="SAM" id="Phobius"/>
    </source>
</evidence>
<organism evidence="7 8">
    <name type="scientific">Tetranychus urticae</name>
    <name type="common">Two-spotted spider mite</name>
    <dbReference type="NCBI Taxonomy" id="32264"/>
    <lineage>
        <taxon>Eukaryota</taxon>
        <taxon>Metazoa</taxon>
        <taxon>Ecdysozoa</taxon>
        <taxon>Arthropoda</taxon>
        <taxon>Chelicerata</taxon>
        <taxon>Arachnida</taxon>
        <taxon>Acari</taxon>
        <taxon>Acariformes</taxon>
        <taxon>Trombidiformes</taxon>
        <taxon>Prostigmata</taxon>
        <taxon>Eleutherengona</taxon>
        <taxon>Raphignathae</taxon>
        <taxon>Tetranychoidea</taxon>
        <taxon>Tetranychidae</taxon>
        <taxon>Tetranychus</taxon>
    </lineage>
</organism>
<proteinExistence type="inferred from homology"/>
<evidence type="ECO:0000256" key="3">
    <source>
        <dbReference type="ARBA" id="ARBA00022692"/>
    </source>
</evidence>
<reference evidence="8" key="1">
    <citation type="submission" date="2011-08" db="EMBL/GenBank/DDBJ databases">
        <authorList>
            <person name="Rombauts S."/>
        </authorList>
    </citation>
    <scope>NUCLEOTIDE SEQUENCE</scope>
    <source>
        <strain evidence="8">London</strain>
    </source>
</reference>
<dbReference type="OrthoDB" id="67317at2759"/>
<evidence type="ECO:0000313" key="7">
    <source>
        <dbReference type="EnsemblMetazoa" id="tetur23g00330.1"/>
    </source>
</evidence>
<name>T1KVE4_TETUR</name>
<sequence>MPCCGPKLSLFCTLISIWGVIMLPILGLLLNFHSTAFAEDFAEVETGKEFQSADELWNAVKTKYETAALNCWIAAGCYGVTLLISVHQCYYNFKRSSV</sequence>
<keyword evidence="4 6" id="KW-1133">Transmembrane helix</keyword>
<dbReference type="PANTHER" id="PTHR31733">
    <property type="entry name" value="RIBONUCLEASE KAPPA"/>
    <property type="match status" value="1"/>
</dbReference>
<comment type="subcellular location">
    <subcellularLocation>
        <location evidence="1">Membrane</location>
        <topology evidence="1">Multi-pass membrane protein</topology>
    </subcellularLocation>
</comment>
<evidence type="ECO:0000256" key="2">
    <source>
        <dbReference type="ARBA" id="ARBA00008458"/>
    </source>
</evidence>
<feature type="transmembrane region" description="Helical" evidence="6">
    <location>
        <begin position="67"/>
        <end position="86"/>
    </location>
</feature>
<keyword evidence="3 6" id="KW-0812">Transmembrane</keyword>
<protein>
    <submittedName>
        <fullName evidence="7">Uncharacterized protein</fullName>
    </submittedName>
</protein>
<gene>
    <name evidence="7" type="primary">107367782</name>
</gene>
<dbReference type="GO" id="GO:0016020">
    <property type="term" value="C:membrane"/>
    <property type="evidence" value="ECO:0007669"/>
    <property type="project" value="UniProtKB-SubCell"/>
</dbReference>
<dbReference type="GO" id="GO:0004521">
    <property type="term" value="F:RNA endonuclease activity"/>
    <property type="evidence" value="ECO:0007669"/>
    <property type="project" value="InterPro"/>
</dbReference>
<evidence type="ECO:0000256" key="1">
    <source>
        <dbReference type="ARBA" id="ARBA00004141"/>
    </source>
</evidence>
<dbReference type="KEGG" id="tut:107367782"/>
<dbReference type="InterPro" id="IPR026770">
    <property type="entry name" value="RNase_K"/>
</dbReference>
<dbReference type="HOGENOM" id="CLU_140554_2_1_1"/>
<keyword evidence="5 6" id="KW-0472">Membrane</keyword>
<dbReference type="AlphaFoldDB" id="T1KVE4"/>